<evidence type="ECO:0000256" key="2">
    <source>
        <dbReference type="ARBA" id="ARBA00022679"/>
    </source>
</evidence>
<keyword evidence="3" id="KW-0443">Lipid metabolism</keyword>
<keyword evidence="5" id="KW-0012">Acyltransferase</keyword>
<proteinExistence type="inferred from homology"/>
<evidence type="ECO:0000313" key="7">
    <source>
        <dbReference type="EMBL" id="CAH2046534.1"/>
    </source>
</evidence>
<comment type="similarity">
    <text evidence="6">Belongs to the taffazin family.</text>
</comment>
<evidence type="ECO:0000256" key="3">
    <source>
        <dbReference type="ARBA" id="ARBA00023098"/>
    </source>
</evidence>
<comment type="subcellular location">
    <subcellularLocation>
        <location evidence="1">Membrane</location>
        <topology evidence="1">Peripheral membrane protein</topology>
    </subcellularLocation>
</comment>
<reference evidence="7 8" key="1">
    <citation type="submission" date="2022-03" db="EMBL/GenBank/DDBJ databases">
        <authorList>
            <person name="Nunn A."/>
            <person name="Chopra R."/>
            <person name="Nunn A."/>
            <person name="Contreras Garrido A."/>
        </authorList>
    </citation>
    <scope>NUCLEOTIDE SEQUENCE [LARGE SCALE GENOMIC DNA]</scope>
</reference>
<dbReference type="GO" id="GO:0006644">
    <property type="term" value="P:phospholipid metabolic process"/>
    <property type="evidence" value="ECO:0007669"/>
    <property type="project" value="InterPro"/>
</dbReference>
<dbReference type="AlphaFoldDB" id="A0AAU9RN64"/>
<evidence type="ECO:0000256" key="1">
    <source>
        <dbReference type="ARBA" id="ARBA00004170"/>
    </source>
</evidence>
<sequence>GMDMAISKLNSGGWVHIFLEGSRSRDGGKTMGTAKRGIGRLILDAYTVPFVHTGMQDIMPVGANVPRIGKTIKYQTQYGMFFNLSYPLFATQDSLPRTNVKIYIGNPIHFDDLLGTEEAENVSRKHLYDAVSSRIGQRLYELKAQVDRVSLEQQSLMSQDARTSSDRAADIFHRVDWDSFGMGAHFSEESSTINKQLGNDCLVSSSLDRQIPKRGFSSEAGMSLKI</sequence>
<dbReference type="SUPFAM" id="SSF69593">
    <property type="entry name" value="Glycerol-3-phosphate (1)-acyltransferase"/>
    <property type="match status" value="1"/>
</dbReference>
<feature type="non-terminal residue" evidence="7">
    <location>
        <position position="226"/>
    </location>
</feature>
<protein>
    <recommendedName>
        <fullName evidence="6">Tafazzin family protein</fullName>
    </recommendedName>
</protein>
<evidence type="ECO:0000256" key="6">
    <source>
        <dbReference type="RuleBase" id="RU365062"/>
    </source>
</evidence>
<dbReference type="PANTHER" id="PTHR12497:SF0">
    <property type="entry name" value="TAFAZZIN"/>
    <property type="match status" value="1"/>
</dbReference>
<evidence type="ECO:0000256" key="5">
    <source>
        <dbReference type="ARBA" id="ARBA00023315"/>
    </source>
</evidence>
<dbReference type="GO" id="GO:0016020">
    <property type="term" value="C:membrane"/>
    <property type="evidence" value="ECO:0007669"/>
    <property type="project" value="UniProtKB-SubCell"/>
</dbReference>
<dbReference type="CDD" id="cd07989">
    <property type="entry name" value="LPLAT_AGPAT-like"/>
    <property type="match status" value="1"/>
</dbReference>
<dbReference type="GO" id="GO:0008374">
    <property type="term" value="F:O-acyltransferase activity"/>
    <property type="evidence" value="ECO:0007669"/>
    <property type="project" value="TreeGrafter"/>
</dbReference>
<keyword evidence="8" id="KW-1185">Reference proteome</keyword>
<dbReference type="InterPro" id="IPR000872">
    <property type="entry name" value="Tafazzin"/>
</dbReference>
<dbReference type="PANTHER" id="PTHR12497">
    <property type="entry name" value="TAZ PROTEIN TAFAZZIN"/>
    <property type="match status" value="1"/>
</dbReference>
<dbReference type="Proteomes" id="UP000836841">
    <property type="component" value="Chromosome 2"/>
</dbReference>
<gene>
    <name evidence="7" type="ORF">TAV2_LOCUS5947</name>
</gene>
<evidence type="ECO:0000313" key="8">
    <source>
        <dbReference type="Proteomes" id="UP000836841"/>
    </source>
</evidence>
<accession>A0AAU9RN64</accession>
<dbReference type="EMBL" id="OU466858">
    <property type="protein sequence ID" value="CAH2046534.1"/>
    <property type="molecule type" value="Genomic_DNA"/>
</dbReference>
<name>A0AAU9RN64_THLAR</name>
<keyword evidence="2" id="KW-0808">Transferase</keyword>
<keyword evidence="4" id="KW-0472">Membrane</keyword>
<evidence type="ECO:0000256" key="4">
    <source>
        <dbReference type="ARBA" id="ARBA00023136"/>
    </source>
</evidence>
<organism evidence="7 8">
    <name type="scientific">Thlaspi arvense</name>
    <name type="common">Field penny-cress</name>
    <dbReference type="NCBI Taxonomy" id="13288"/>
    <lineage>
        <taxon>Eukaryota</taxon>
        <taxon>Viridiplantae</taxon>
        <taxon>Streptophyta</taxon>
        <taxon>Embryophyta</taxon>
        <taxon>Tracheophyta</taxon>
        <taxon>Spermatophyta</taxon>
        <taxon>Magnoliopsida</taxon>
        <taxon>eudicotyledons</taxon>
        <taxon>Gunneridae</taxon>
        <taxon>Pentapetalae</taxon>
        <taxon>rosids</taxon>
        <taxon>malvids</taxon>
        <taxon>Brassicales</taxon>
        <taxon>Brassicaceae</taxon>
        <taxon>Thlaspideae</taxon>
        <taxon>Thlaspi</taxon>
    </lineage>
</organism>